<dbReference type="RefSeq" id="WP_111629246.1">
    <property type="nucleotide sequence ID" value="NZ_QLMC01000004.1"/>
</dbReference>
<keyword evidence="1 3" id="KW-0456">Lyase</keyword>
<dbReference type="PANTHER" id="PTHR34183">
    <property type="entry name" value="ENDOLYTIC PEPTIDOGLYCAN TRANSGLYCOSYLASE RLPA"/>
    <property type="match status" value="1"/>
</dbReference>
<dbReference type="SUPFAM" id="SSF50685">
    <property type="entry name" value="Barwin-like endoglucanases"/>
    <property type="match status" value="1"/>
</dbReference>
<keyword evidence="6" id="KW-0449">Lipoprotein</keyword>
<name>A0A327WRQ5_LARAB</name>
<organism evidence="6 7">
    <name type="scientific">Larkinella arboricola</name>
    <dbReference type="NCBI Taxonomy" id="643671"/>
    <lineage>
        <taxon>Bacteria</taxon>
        <taxon>Pseudomonadati</taxon>
        <taxon>Bacteroidota</taxon>
        <taxon>Cytophagia</taxon>
        <taxon>Cytophagales</taxon>
        <taxon>Spirosomataceae</taxon>
        <taxon>Larkinella</taxon>
    </lineage>
</organism>
<dbReference type="Proteomes" id="UP000248790">
    <property type="component" value="Unassembled WGS sequence"/>
</dbReference>
<comment type="caution">
    <text evidence="6">The sequence shown here is derived from an EMBL/GenBank/DDBJ whole genome shotgun (WGS) entry which is preliminary data.</text>
</comment>
<dbReference type="InterPro" id="IPR034718">
    <property type="entry name" value="RlpA"/>
</dbReference>
<dbReference type="InterPro" id="IPR036908">
    <property type="entry name" value="RlpA-like_sf"/>
</dbReference>
<sequence>MSIIVTIMLMFTSMKMKPTEAHSSLIQKGKASFYSKRLHGKKTTSGERYLSDQLTAAHPSLPMNTLVEVTNLENNQSVVVRINDRGPHRKGRIIDLTYRAAKTIGMVSTGIANVAVRVVGQKRTMSLPAVVALAPTDPEVVLPADNI</sequence>
<dbReference type="NCBIfam" id="TIGR00413">
    <property type="entry name" value="rlpA"/>
    <property type="match status" value="1"/>
</dbReference>
<keyword evidence="7" id="KW-1185">Reference proteome</keyword>
<evidence type="ECO:0000256" key="2">
    <source>
        <dbReference type="ARBA" id="ARBA00023316"/>
    </source>
</evidence>
<dbReference type="EMBL" id="QLMC01000004">
    <property type="protein sequence ID" value="RAJ95432.1"/>
    <property type="molecule type" value="Genomic_DNA"/>
</dbReference>
<evidence type="ECO:0000313" key="6">
    <source>
        <dbReference type="EMBL" id="RAJ95432.1"/>
    </source>
</evidence>
<keyword evidence="2 3" id="KW-0961">Cell wall biogenesis/degradation</keyword>
<comment type="function">
    <text evidence="3">Lytic transglycosylase with a strong preference for naked glycan strands that lack stem peptides.</text>
</comment>
<dbReference type="GO" id="GO:0000270">
    <property type="term" value="P:peptidoglycan metabolic process"/>
    <property type="evidence" value="ECO:0007669"/>
    <property type="project" value="UniProtKB-UniRule"/>
</dbReference>
<proteinExistence type="inferred from homology"/>
<feature type="domain" description="RlpA-like protein double-psi beta-barrel" evidence="5">
    <location>
        <begin position="27"/>
        <end position="115"/>
    </location>
</feature>
<evidence type="ECO:0000256" key="3">
    <source>
        <dbReference type="HAMAP-Rule" id="MF_02071"/>
    </source>
</evidence>
<dbReference type="EC" id="4.2.2.-" evidence="3"/>
<dbReference type="InterPro" id="IPR009009">
    <property type="entry name" value="RlpA-like_DPBB"/>
</dbReference>
<dbReference type="InterPro" id="IPR012997">
    <property type="entry name" value="RplA"/>
</dbReference>
<comment type="similarity">
    <text evidence="3 4">Belongs to the RlpA family.</text>
</comment>
<evidence type="ECO:0000256" key="1">
    <source>
        <dbReference type="ARBA" id="ARBA00023239"/>
    </source>
</evidence>
<reference evidence="6 7" key="1">
    <citation type="submission" date="2018-06" db="EMBL/GenBank/DDBJ databases">
        <title>Genomic Encyclopedia of Archaeal and Bacterial Type Strains, Phase II (KMG-II): from individual species to whole genera.</title>
        <authorList>
            <person name="Goeker M."/>
        </authorList>
    </citation>
    <scope>NUCLEOTIDE SEQUENCE [LARGE SCALE GENOMIC DNA]</scope>
    <source>
        <strain evidence="6 7">DSM 21851</strain>
    </source>
</reference>
<dbReference type="Gene3D" id="2.40.40.10">
    <property type="entry name" value="RlpA-like domain"/>
    <property type="match status" value="1"/>
</dbReference>
<dbReference type="OrthoDB" id="9779128at2"/>
<dbReference type="GO" id="GO:0008932">
    <property type="term" value="F:lytic endotransglycosylase activity"/>
    <property type="evidence" value="ECO:0007669"/>
    <property type="project" value="UniProtKB-UniRule"/>
</dbReference>
<accession>A0A327WRQ5</accession>
<dbReference type="Pfam" id="PF03330">
    <property type="entry name" value="DPBB_1"/>
    <property type="match status" value="1"/>
</dbReference>
<evidence type="ECO:0000313" key="7">
    <source>
        <dbReference type="Proteomes" id="UP000248790"/>
    </source>
</evidence>
<dbReference type="GO" id="GO:0071555">
    <property type="term" value="P:cell wall organization"/>
    <property type="evidence" value="ECO:0007669"/>
    <property type="project" value="UniProtKB-KW"/>
</dbReference>
<gene>
    <name evidence="3" type="primary">rlpA</name>
    <name evidence="6" type="ORF">LX87_03178</name>
</gene>
<protein>
    <recommendedName>
        <fullName evidence="3">Probable endolytic peptidoglycan transglycosylase RlpA</fullName>
        <ecNumber evidence="3">4.2.2.-</ecNumber>
    </recommendedName>
</protein>
<dbReference type="PANTHER" id="PTHR34183:SF1">
    <property type="entry name" value="ENDOLYTIC PEPTIDOGLYCAN TRANSGLYCOSYLASE RLPA"/>
    <property type="match status" value="1"/>
</dbReference>
<dbReference type="HAMAP" id="MF_02071">
    <property type="entry name" value="RlpA"/>
    <property type="match status" value="1"/>
</dbReference>
<evidence type="ECO:0000256" key="4">
    <source>
        <dbReference type="RuleBase" id="RU003495"/>
    </source>
</evidence>
<dbReference type="AlphaFoldDB" id="A0A327WRQ5"/>
<dbReference type="CDD" id="cd22268">
    <property type="entry name" value="DPBB_RlpA-like"/>
    <property type="match status" value="1"/>
</dbReference>
<evidence type="ECO:0000259" key="5">
    <source>
        <dbReference type="Pfam" id="PF03330"/>
    </source>
</evidence>